<sequence length="177" mass="20256">MLPISEDVLVQRLYARDETAMTLFYDKYGRVLYNVILRIVRNEVMAEDVLQESMVKIWYSFASYTASRGRLFTWALNVCRNAAIDQLRTRQYHEGQQTQPLETSQSCYQMATSGFQPEHVGLRELVMGLKPNDRKIIDLLYFGGFTQAEVADELQVPLGTVKTRARAAMHALAKAAR</sequence>
<evidence type="ECO:0000256" key="5">
    <source>
        <dbReference type="ARBA" id="ARBA00023163"/>
    </source>
</evidence>
<keyword evidence="4" id="KW-0238">DNA-binding</keyword>
<dbReference type="Pfam" id="PF04545">
    <property type="entry name" value="Sigma70_r4"/>
    <property type="match status" value="1"/>
</dbReference>
<dbReference type="Gene3D" id="1.10.10.10">
    <property type="entry name" value="Winged helix-like DNA-binding domain superfamily/Winged helix DNA-binding domain"/>
    <property type="match status" value="1"/>
</dbReference>
<evidence type="ECO:0000256" key="4">
    <source>
        <dbReference type="ARBA" id="ARBA00023125"/>
    </source>
</evidence>
<dbReference type="PANTHER" id="PTHR43133">
    <property type="entry name" value="RNA POLYMERASE ECF-TYPE SIGMA FACTO"/>
    <property type="match status" value="1"/>
</dbReference>
<dbReference type="GO" id="GO:0016987">
    <property type="term" value="F:sigma factor activity"/>
    <property type="evidence" value="ECO:0007669"/>
    <property type="project" value="UniProtKB-KW"/>
</dbReference>
<dbReference type="InterPro" id="IPR014284">
    <property type="entry name" value="RNA_pol_sigma-70_dom"/>
</dbReference>
<dbReference type="EMBL" id="PGFA01000002">
    <property type="protein sequence ID" value="PJJ54405.1"/>
    <property type="molecule type" value="Genomic_DNA"/>
</dbReference>
<evidence type="ECO:0000259" key="7">
    <source>
        <dbReference type="Pfam" id="PF04545"/>
    </source>
</evidence>
<dbReference type="InterPro" id="IPR039425">
    <property type="entry name" value="RNA_pol_sigma-70-like"/>
</dbReference>
<proteinExistence type="inferred from homology"/>
<dbReference type="InterPro" id="IPR007630">
    <property type="entry name" value="RNA_pol_sigma70_r4"/>
</dbReference>
<dbReference type="PANTHER" id="PTHR43133:SF62">
    <property type="entry name" value="RNA POLYMERASE SIGMA FACTOR SIGZ"/>
    <property type="match status" value="1"/>
</dbReference>
<dbReference type="Gene3D" id="1.10.1740.10">
    <property type="match status" value="1"/>
</dbReference>
<gene>
    <name evidence="8" type="ORF">CLV45_2740</name>
</gene>
<dbReference type="InterPro" id="IPR036388">
    <property type="entry name" value="WH-like_DNA-bd_sf"/>
</dbReference>
<dbReference type="Proteomes" id="UP000228535">
    <property type="component" value="Unassembled WGS sequence"/>
</dbReference>
<dbReference type="GO" id="GO:0006352">
    <property type="term" value="P:DNA-templated transcription initiation"/>
    <property type="evidence" value="ECO:0007669"/>
    <property type="project" value="InterPro"/>
</dbReference>
<feature type="domain" description="RNA polymerase sigma-70 region 2" evidence="6">
    <location>
        <begin position="24"/>
        <end position="91"/>
    </location>
</feature>
<dbReference type="GO" id="GO:0003677">
    <property type="term" value="F:DNA binding"/>
    <property type="evidence" value="ECO:0007669"/>
    <property type="project" value="UniProtKB-KW"/>
</dbReference>
<protein>
    <submittedName>
        <fullName evidence="8">RNA polymerase sigma-70 factor (ECF subfamily)</fullName>
    </submittedName>
</protein>
<dbReference type="InterPro" id="IPR013324">
    <property type="entry name" value="RNA_pol_sigma_r3/r4-like"/>
</dbReference>
<evidence type="ECO:0000256" key="2">
    <source>
        <dbReference type="ARBA" id="ARBA00023015"/>
    </source>
</evidence>
<dbReference type="AlphaFoldDB" id="A0A2M9B8X2"/>
<evidence type="ECO:0000256" key="3">
    <source>
        <dbReference type="ARBA" id="ARBA00023082"/>
    </source>
</evidence>
<evidence type="ECO:0000256" key="1">
    <source>
        <dbReference type="ARBA" id="ARBA00010641"/>
    </source>
</evidence>
<keyword evidence="9" id="KW-1185">Reference proteome</keyword>
<dbReference type="SUPFAM" id="SSF88659">
    <property type="entry name" value="Sigma3 and sigma4 domains of RNA polymerase sigma factors"/>
    <property type="match status" value="1"/>
</dbReference>
<comment type="similarity">
    <text evidence="1">Belongs to the sigma-70 factor family. ECF subfamily.</text>
</comment>
<keyword evidence="5" id="KW-0804">Transcription</keyword>
<name>A0A2M9B8X2_9BACT</name>
<evidence type="ECO:0000259" key="6">
    <source>
        <dbReference type="Pfam" id="PF04542"/>
    </source>
</evidence>
<evidence type="ECO:0000313" key="8">
    <source>
        <dbReference type="EMBL" id="PJJ54405.1"/>
    </source>
</evidence>
<dbReference type="Pfam" id="PF04542">
    <property type="entry name" value="Sigma70_r2"/>
    <property type="match status" value="1"/>
</dbReference>
<keyword evidence="2" id="KW-0805">Transcription regulation</keyword>
<dbReference type="InterPro" id="IPR007627">
    <property type="entry name" value="RNA_pol_sigma70_r2"/>
</dbReference>
<dbReference type="OrthoDB" id="9784272at2"/>
<accession>A0A2M9B8X2</accession>
<dbReference type="RefSeq" id="WP_100337040.1">
    <property type="nucleotide sequence ID" value="NZ_PGFA01000002.1"/>
</dbReference>
<reference evidence="8 9" key="1">
    <citation type="submission" date="2017-11" db="EMBL/GenBank/DDBJ databases">
        <title>Genomic Encyclopedia of Archaeal and Bacterial Type Strains, Phase II (KMG-II): From Individual Species to Whole Genera.</title>
        <authorList>
            <person name="Goeker M."/>
        </authorList>
    </citation>
    <scope>NUCLEOTIDE SEQUENCE [LARGE SCALE GENOMIC DNA]</scope>
    <source>
        <strain evidence="8 9">DSM 11115</strain>
    </source>
</reference>
<dbReference type="InterPro" id="IPR013325">
    <property type="entry name" value="RNA_pol_sigma_r2"/>
</dbReference>
<comment type="caution">
    <text evidence="8">The sequence shown here is derived from an EMBL/GenBank/DDBJ whole genome shotgun (WGS) entry which is preliminary data.</text>
</comment>
<keyword evidence="3" id="KW-0731">Sigma factor</keyword>
<feature type="domain" description="RNA polymerase sigma-70 region 4" evidence="7">
    <location>
        <begin position="128"/>
        <end position="173"/>
    </location>
</feature>
<organism evidence="8 9">
    <name type="scientific">Hymenobacter chitinivorans DSM 11115</name>
    <dbReference type="NCBI Taxonomy" id="1121954"/>
    <lineage>
        <taxon>Bacteria</taxon>
        <taxon>Pseudomonadati</taxon>
        <taxon>Bacteroidota</taxon>
        <taxon>Cytophagia</taxon>
        <taxon>Cytophagales</taxon>
        <taxon>Hymenobacteraceae</taxon>
        <taxon>Hymenobacter</taxon>
    </lineage>
</organism>
<evidence type="ECO:0000313" key="9">
    <source>
        <dbReference type="Proteomes" id="UP000228535"/>
    </source>
</evidence>
<dbReference type="SUPFAM" id="SSF88946">
    <property type="entry name" value="Sigma2 domain of RNA polymerase sigma factors"/>
    <property type="match status" value="1"/>
</dbReference>
<dbReference type="NCBIfam" id="TIGR02937">
    <property type="entry name" value="sigma70-ECF"/>
    <property type="match status" value="1"/>
</dbReference>